<dbReference type="Pfam" id="PF00067">
    <property type="entry name" value="p450"/>
    <property type="match status" value="1"/>
</dbReference>
<comment type="function">
    <text evidence="13">Cytochromes P450 are a group of heme-thiolate monooxygenases. In liver microsomes, this enzyme is involved in an NADPH-dependent electron transport pathway. It oxidizes a variety of structurally unrelated compounds, including steroids, fatty acids, and xenobiotics.</text>
</comment>
<comment type="cofactor">
    <cofactor evidence="1 11 13">
        <name>heme</name>
        <dbReference type="ChEBI" id="CHEBI:30413"/>
    </cofactor>
</comment>
<protein>
    <recommendedName>
        <fullName evidence="13">Cytochrome P450 3A</fullName>
        <ecNumber evidence="13">1.14.14.-</ecNumber>
    </recommendedName>
</protein>
<keyword evidence="15" id="KW-1133">Transmembrane helix</keyword>
<dbReference type="PROSITE" id="PS00086">
    <property type="entry name" value="CYTOCHROME_P450"/>
    <property type="match status" value="1"/>
</dbReference>
<feature type="compositionally biased region" description="Basic and acidic residues" evidence="14">
    <location>
        <begin position="531"/>
        <end position="541"/>
    </location>
</feature>
<evidence type="ECO:0000256" key="9">
    <source>
        <dbReference type="ARBA" id="ARBA00023033"/>
    </source>
</evidence>
<dbReference type="AlphaFoldDB" id="A0AAW1ATJ8"/>
<evidence type="ECO:0000256" key="3">
    <source>
        <dbReference type="ARBA" id="ARBA00022617"/>
    </source>
</evidence>
<keyword evidence="9 12" id="KW-0503">Monooxygenase</keyword>
<evidence type="ECO:0000256" key="8">
    <source>
        <dbReference type="ARBA" id="ARBA00023004"/>
    </source>
</evidence>
<proteinExistence type="inferred from homology"/>
<accession>A0AAW1ATJ8</accession>
<dbReference type="EC" id="1.14.14.-" evidence="13"/>
<keyword evidence="17" id="KW-1185">Reference proteome</keyword>
<reference evidence="16 17" key="1">
    <citation type="journal article" date="2024" name="Proc. Natl. Acad. Sci. U.S.A.">
        <title>The genetic regulatory architecture and epigenomic basis for age-related changes in rattlesnake venom.</title>
        <authorList>
            <person name="Hogan M.P."/>
            <person name="Holding M.L."/>
            <person name="Nystrom G.S."/>
            <person name="Colston T.J."/>
            <person name="Bartlett D.A."/>
            <person name="Mason A.J."/>
            <person name="Ellsworth S.A."/>
            <person name="Rautsaw R.M."/>
            <person name="Lawrence K.C."/>
            <person name="Strickland J.L."/>
            <person name="He B."/>
            <person name="Fraser P."/>
            <person name="Margres M.J."/>
            <person name="Gilbert D.M."/>
            <person name="Gibbs H.L."/>
            <person name="Parkinson C.L."/>
            <person name="Rokyta D.R."/>
        </authorList>
    </citation>
    <scope>NUCLEOTIDE SEQUENCE [LARGE SCALE GENOMIC DNA]</scope>
    <source>
        <strain evidence="16">DRR0105</strain>
    </source>
</reference>
<dbReference type="InterPro" id="IPR017972">
    <property type="entry name" value="Cyt_P450_CS"/>
</dbReference>
<dbReference type="GO" id="GO:0005789">
    <property type="term" value="C:endoplasmic reticulum membrane"/>
    <property type="evidence" value="ECO:0007669"/>
    <property type="project" value="UniProtKB-SubCell"/>
</dbReference>
<name>A0AAW1ATJ8_CROAD</name>
<dbReference type="InterPro" id="IPR036396">
    <property type="entry name" value="Cyt_P450_sf"/>
</dbReference>
<keyword evidence="7 12" id="KW-0560">Oxidoreductase</keyword>
<evidence type="ECO:0000313" key="17">
    <source>
        <dbReference type="Proteomes" id="UP001474421"/>
    </source>
</evidence>
<feature type="region of interest" description="Disordered" evidence="14">
    <location>
        <begin position="489"/>
        <end position="541"/>
    </location>
</feature>
<comment type="catalytic activity">
    <reaction evidence="13">
        <text>an organic molecule + reduced [NADPH--hemoprotein reductase] + O2 = an alcohol + oxidized [NADPH--hemoprotein reductase] + H2O + H(+)</text>
        <dbReference type="Rhea" id="RHEA:17149"/>
        <dbReference type="Rhea" id="RHEA-COMP:11964"/>
        <dbReference type="Rhea" id="RHEA-COMP:11965"/>
        <dbReference type="ChEBI" id="CHEBI:15377"/>
        <dbReference type="ChEBI" id="CHEBI:15378"/>
        <dbReference type="ChEBI" id="CHEBI:15379"/>
        <dbReference type="ChEBI" id="CHEBI:30879"/>
        <dbReference type="ChEBI" id="CHEBI:57618"/>
        <dbReference type="ChEBI" id="CHEBI:58210"/>
        <dbReference type="ChEBI" id="CHEBI:142491"/>
        <dbReference type="EC" id="1.14.14.1"/>
    </reaction>
</comment>
<evidence type="ECO:0000256" key="11">
    <source>
        <dbReference type="PIRSR" id="PIRSR602402-1"/>
    </source>
</evidence>
<dbReference type="InterPro" id="IPR050705">
    <property type="entry name" value="Cytochrome_P450_3A"/>
</dbReference>
<dbReference type="PRINTS" id="PR00385">
    <property type="entry name" value="P450"/>
</dbReference>
<evidence type="ECO:0000256" key="1">
    <source>
        <dbReference type="ARBA" id="ARBA00001971"/>
    </source>
</evidence>
<feature type="binding site" description="axial binding residue" evidence="11">
    <location>
        <position position="447"/>
    </location>
    <ligand>
        <name>heme</name>
        <dbReference type="ChEBI" id="CHEBI:30413"/>
    </ligand>
    <ligandPart>
        <name>Fe</name>
        <dbReference type="ChEBI" id="CHEBI:18248"/>
    </ligandPart>
</feature>
<comment type="caution">
    <text evidence="16">The sequence shown here is derived from an EMBL/GenBank/DDBJ whole genome shotgun (WGS) entry which is preliminary data.</text>
</comment>
<dbReference type="GO" id="GO:0005506">
    <property type="term" value="F:iron ion binding"/>
    <property type="evidence" value="ECO:0007669"/>
    <property type="project" value="UniProtKB-UniRule"/>
</dbReference>
<evidence type="ECO:0000256" key="6">
    <source>
        <dbReference type="ARBA" id="ARBA00022848"/>
    </source>
</evidence>
<dbReference type="GO" id="GO:0020037">
    <property type="term" value="F:heme binding"/>
    <property type="evidence" value="ECO:0007669"/>
    <property type="project" value="UniProtKB-UniRule"/>
</dbReference>
<keyword evidence="5 13" id="KW-0256">Endoplasmic reticulum</keyword>
<evidence type="ECO:0000313" key="16">
    <source>
        <dbReference type="EMBL" id="KAK9393082.1"/>
    </source>
</evidence>
<evidence type="ECO:0000256" key="5">
    <source>
        <dbReference type="ARBA" id="ARBA00022824"/>
    </source>
</evidence>
<feature type="transmembrane region" description="Helical" evidence="15">
    <location>
        <begin position="6"/>
        <end position="26"/>
    </location>
</feature>
<dbReference type="Gene3D" id="1.10.630.10">
    <property type="entry name" value="Cytochrome P450"/>
    <property type="match status" value="1"/>
</dbReference>
<dbReference type="PANTHER" id="PTHR24302:SF42">
    <property type="entry name" value="CYTOCHROME P450 FAMILY 3 SUBFAMILY A MEMBER 4"/>
    <property type="match status" value="1"/>
</dbReference>
<gene>
    <name evidence="16" type="ORF">NXF25_016344</name>
</gene>
<keyword evidence="6 13" id="KW-0492">Microsome</keyword>
<dbReference type="EMBL" id="JAOTOJ010000014">
    <property type="protein sequence ID" value="KAK9393082.1"/>
    <property type="molecule type" value="Genomic_DNA"/>
</dbReference>
<feature type="transmembrane region" description="Helical" evidence="15">
    <location>
        <begin position="216"/>
        <end position="234"/>
    </location>
</feature>
<dbReference type="PRINTS" id="PR00464">
    <property type="entry name" value="EP450II"/>
</dbReference>
<organism evidence="16 17">
    <name type="scientific">Crotalus adamanteus</name>
    <name type="common">Eastern diamondback rattlesnake</name>
    <dbReference type="NCBI Taxonomy" id="8729"/>
    <lineage>
        <taxon>Eukaryota</taxon>
        <taxon>Metazoa</taxon>
        <taxon>Chordata</taxon>
        <taxon>Craniata</taxon>
        <taxon>Vertebrata</taxon>
        <taxon>Euteleostomi</taxon>
        <taxon>Lepidosauria</taxon>
        <taxon>Squamata</taxon>
        <taxon>Bifurcata</taxon>
        <taxon>Unidentata</taxon>
        <taxon>Episquamata</taxon>
        <taxon>Toxicofera</taxon>
        <taxon>Serpentes</taxon>
        <taxon>Colubroidea</taxon>
        <taxon>Viperidae</taxon>
        <taxon>Crotalinae</taxon>
        <taxon>Crotalus</taxon>
    </lineage>
</organism>
<dbReference type="SUPFAM" id="SSF48264">
    <property type="entry name" value="Cytochrome P450"/>
    <property type="match status" value="1"/>
</dbReference>
<evidence type="ECO:0000256" key="10">
    <source>
        <dbReference type="ARBA" id="ARBA00023136"/>
    </source>
</evidence>
<keyword evidence="3 11" id="KW-0349">Heme</keyword>
<keyword evidence="10 15" id="KW-0472">Membrane</keyword>
<dbReference type="InterPro" id="IPR001128">
    <property type="entry name" value="Cyt_P450"/>
</dbReference>
<dbReference type="GO" id="GO:0008395">
    <property type="term" value="F:steroid hydroxylase activity"/>
    <property type="evidence" value="ECO:0007669"/>
    <property type="project" value="TreeGrafter"/>
</dbReference>
<comment type="subcellular location">
    <subcellularLocation>
        <location evidence="13">Endoplasmic reticulum membrane</location>
    </subcellularLocation>
    <subcellularLocation>
        <location evidence="13">Microsome membrane</location>
    </subcellularLocation>
</comment>
<dbReference type="GO" id="GO:0016712">
    <property type="term" value="F:oxidoreductase activity, acting on paired donors, with incorporation or reduction of molecular oxygen, reduced flavin or flavoprotein as one donor, and incorporation of one atom of oxygen"/>
    <property type="evidence" value="ECO:0007669"/>
    <property type="project" value="UniProtKB-EC"/>
</dbReference>
<dbReference type="InterPro" id="IPR008072">
    <property type="entry name" value="Cyt_P450_E_CYP3A"/>
</dbReference>
<evidence type="ECO:0000256" key="4">
    <source>
        <dbReference type="ARBA" id="ARBA00022723"/>
    </source>
</evidence>
<evidence type="ECO:0000256" key="7">
    <source>
        <dbReference type="ARBA" id="ARBA00023002"/>
    </source>
</evidence>
<dbReference type="FunFam" id="1.10.630.10:FF:000003">
    <property type="entry name" value="cytochrome P450 3A12-like isoform X2"/>
    <property type="match status" value="1"/>
</dbReference>
<dbReference type="PRINTS" id="PR01689">
    <property type="entry name" value="EP450IICYP3A"/>
</dbReference>
<dbReference type="InterPro" id="IPR002402">
    <property type="entry name" value="Cyt_P450_E_grp-II"/>
</dbReference>
<comment type="similarity">
    <text evidence="2 12">Belongs to the cytochrome P450 family.</text>
</comment>
<sequence length="541" mass="62168">MGDPVLGWALGTWALLLLLLALGLLYGTWPFNLFKKLGIPGQRPLPFIGTLHEYRHGILKFDQKCFEKYGKIWGLFDGRQSVMAILDPALIKTVLVKEFYTYFTNRRDFGLNGNLDTALSIVVDEHWKRIRSALSPTFTSGRLKEMLPIINHYNEILEKNLQKKVESDEAIDMKLIFSAYSLDVVTSTSFGVDIDSLNHPNDPIVVHMKKFLRFSFLNPVLILAVLFPFLTPVLNKLNLTIFPKSSIDYFYGVFKKIKEDRQKENHTNRVDFLRLMMDSQATTNTFGEANSEKALTDTEILAQSIIFIFGGYESMGTALSFMSYCLAMYPDVQEKLYQEINETFPNQAPPTYDGVQQMEYLDMVVNETFRLYPPGIRIDRVCKKTVEIHGVTIPEGTVVMIPVHVLHRIPEYWPEPEEFRPERFSKENKESRDPYVFLPFGAGPRNCIAMRFALLVLKVGLVVALQRFRFQTCKETPIPLELDDRGFLKPKKPIKLKPDEKKTPEKKRRKTRNNGEGEGEGKVIEEEEEETGRVGKGEGRW</sequence>
<evidence type="ECO:0000256" key="12">
    <source>
        <dbReference type="RuleBase" id="RU000461"/>
    </source>
</evidence>
<keyword evidence="15" id="KW-0812">Transmembrane</keyword>
<evidence type="ECO:0000256" key="2">
    <source>
        <dbReference type="ARBA" id="ARBA00010617"/>
    </source>
</evidence>
<feature type="compositionally biased region" description="Basic and acidic residues" evidence="14">
    <location>
        <begin position="513"/>
        <end position="524"/>
    </location>
</feature>
<keyword evidence="8 11" id="KW-0408">Iron</keyword>
<dbReference type="PANTHER" id="PTHR24302">
    <property type="entry name" value="CYTOCHROME P450 FAMILY 3"/>
    <property type="match status" value="1"/>
</dbReference>
<evidence type="ECO:0000256" key="14">
    <source>
        <dbReference type="SAM" id="MobiDB-lite"/>
    </source>
</evidence>
<evidence type="ECO:0000256" key="13">
    <source>
        <dbReference type="RuleBase" id="RU368049"/>
    </source>
</evidence>
<dbReference type="Proteomes" id="UP001474421">
    <property type="component" value="Unassembled WGS sequence"/>
</dbReference>
<keyword evidence="4 11" id="KW-0479">Metal-binding</keyword>
<evidence type="ECO:0000256" key="15">
    <source>
        <dbReference type="SAM" id="Phobius"/>
    </source>
</evidence>